<dbReference type="CDD" id="cd18186">
    <property type="entry name" value="BTB_POZ_ZBTB_KLHL-like"/>
    <property type="match status" value="1"/>
</dbReference>
<dbReference type="InterPro" id="IPR011333">
    <property type="entry name" value="SKP1/BTB/POZ_sf"/>
</dbReference>
<dbReference type="Proteomes" id="UP001324427">
    <property type="component" value="Unassembled WGS sequence"/>
</dbReference>
<dbReference type="SUPFAM" id="SSF54695">
    <property type="entry name" value="POZ domain"/>
    <property type="match status" value="1"/>
</dbReference>
<dbReference type="PROSITE" id="PS50097">
    <property type="entry name" value="BTB"/>
    <property type="match status" value="1"/>
</dbReference>
<feature type="domain" description="BTB" evidence="2">
    <location>
        <begin position="50"/>
        <end position="111"/>
    </location>
</feature>
<dbReference type="EMBL" id="JAVFHQ010000016">
    <property type="protein sequence ID" value="KAK4546061.1"/>
    <property type="molecule type" value="Genomic_DNA"/>
</dbReference>
<sequence length="270" mass="30691">MADNDAKHTARLERAFLDATKRLRLARQQHPARPSNANDHLSYLQDPVFSDFAITCEDGVRFEVHRNIISNHSKYFAQLCRSDFKEGTARSVTLRDDPPLAIRLMVEYFYTFTYTDDTIKQNSDESISPLLAHAWVYIAADKYDVPELKAVALRKFARQAEADVKFNSVSAGEDFVDVVPYIYDHLLPLDDALRRAAVDMWCYSDNAAIKASSEAQWRELLERCPIFGSDLIKHLGGSGPSSHVGEPNDWEGGNAQRRAPRAVYHRVSQW</sequence>
<evidence type="ECO:0000313" key="3">
    <source>
        <dbReference type="EMBL" id="KAK4546061.1"/>
    </source>
</evidence>
<dbReference type="PANTHER" id="PTHR47843">
    <property type="entry name" value="BTB DOMAIN-CONTAINING PROTEIN-RELATED"/>
    <property type="match status" value="1"/>
</dbReference>
<evidence type="ECO:0000256" key="1">
    <source>
        <dbReference type="SAM" id="MobiDB-lite"/>
    </source>
</evidence>
<evidence type="ECO:0000313" key="4">
    <source>
        <dbReference type="Proteomes" id="UP001324427"/>
    </source>
</evidence>
<dbReference type="AlphaFoldDB" id="A0AAV9JM93"/>
<protein>
    <recommendedName>
        <fullName evidence="2">BTB domain-containing protein</fullName>
    </recommendedName>
</protein>
<dbReference type="Gene3D" id="3.30.710.10">
    <property type="entry name" value="Potassium Channel Kv1.1, Chain A"/>
    <property type="match status" value="1"/>
</dbReference>
<feature type="region of interest" description="Disordered" evidence="1">
    <location>
        <begin position="238"/>
        <end position="258"/>
    </location>
</feature>
<accession>A0AAV9JM93</accession>
<organism evidence="3 4">
    <name type="scientific">Oleoguttula mirabilis</name>
    <dbReference type="NCBI Taxonomy" id="1507867"/>
    <lineage>
        <taxon>Eukaryota</taxon>
        <taxon>Fungi</taxon>
        <taxon>Dikarya</taxon>
        <taxon>Ascomycota</taxon>
        <taxon>Pezizomycotina</taxon>
        <taxon>Dothideomycetes</taxon>
        <taxon>Dothideomycetidae</taxon>
        <taxon>Mycosphaerellales</taxon>
        <taxon>Teratosphaeriaceae</taxon>
        <taxon>Oleoguttula</taxon>
    </lineage>
</organism>
<evidence type="ECO:0000259" key="2">
    <source>
        <dbReference type="PROSITE" id="PS50097"/>
    </source>
</evidence>
<proteinExistence type="predicted"/>
<dbReference type="Pfam" id="PF00651">
    <property type="entry name" value="BTB"/>
    <property type="match status" value="1"/>
</dbReference>
<name>A0AAV9JM93_9PEZI</name>
<dbReference type="SMART" id="SM00225">
    <property type="entry name" value="BTB"/>
    <property type="match status" value="1"/>
</dbReference>
<keyword evidence="4" id="KW-1185">Reference proteome</keyword>
<gene>
    <name evidence="3" type="ORF">LTR36_002198</name>
</gene>
<comment type="caution">
    <text evidence="3">The sequence shown here is derived from an EMBL/GenBank/DDBJ whole genome shotgun (WGS) entry which is preliminary data.</text>
</comment>
<dbReference type="InterPro" id="IPR000210">
    <property type="entry name" value="BTB/POZ_dom"/>
</dbReference>
<reference evidence="3 4" key="1">
    <citation type="submission" date="2021-11" db="EMBL/GenBank/DDBJ databases">
        <title>Black yeast isolated from Biological Soil Crust.</title>
        <authorList>
            <person name="Kurbessoian T."/>
        </authorList>
    </citation>
    <scope>NUCLEOTIDE SEQUENCE [LARGE SCALE GENOMIC DNA]</scope>
    <source>
        <strain evidence="3 4">CCFEE 5522</strain>
    </source>
</reference>